<dbReference type="Gene3D" id="2.60.120.920">
    <property type="match status" value="5"/>
</dbReference>
<dbReference type="Pfam" id="PF00622">
    <property type="entry name" value="SPRY"/>
    <property type="match status" value="3"/>
</dbReference>
<dbReference type="GO" id="GO:0046982">
    <property type="term" value="F:protein heterodimerization activity"/>
    <property type="evidence" value="ECO:0007669"/>
    <property type="project" value="InterPro"/>
</dbReference>
<keyword evidence="4" id="KW-0862">Zinc</keyword>
<dbReference type="Pfam" id="PF00632">
    <property type="entry name" value="HECT"/>
    <property type="match status" value="1"/>
</dbReference>
<keyword evidence="2 6" id="KW-0863">Zinc-finger</keyword>
<feature type="domain" description="UBA" evidence="8">
    <location>
        <begin position="2497"/>
        <end position="2546"/>
    </location>
</feature>
<dbReference type="SMART" id="SM00119">
    <property type="entry name" value="HECTc"/>
    <property type="match status" value="1"/>
</dbReference>
<dbReference type="InterPro" id="IPR009072">
    <property type="entry name" value="Histone-fold"/>
</dbReference>
<dbReference type="PROSITE" id="PS01358">
    <property type="entry name" value="ZF_RANBP2_1"/>
    <property type="match status" value="1"/>
</dbReference>
<keyword evidence="3 5" id="KW-0833">Ubl conjugation pathway</keyword>
<keyword evidence="1" id="KW-0479">Metal-binding</keyword>
<keyword evidence="13" id="KW-1185">Reference proteome</keyword>
<dbReference type="EMBL" id="JNBR01000354">
    <property type="protein sequence ID" value="OQR94707.1"/>
    <property type="molecule type" value="Genomic_DNA"/>
</dbReference>
<protein>
    <submittedName>
        <fullName evidence="12">HECT E3 ubiquitin ligase</fullName>
    </submittedName>
</protein>
<dbReference type="SUPFAM" id="SSF82185">
    <property type="entry name" value="Histone H3 K4-specific methyltransferase SET7/9 N-terminal domain"/>
    <property type="match status" value="1"/>
</dbReference>
<feature type="compositionally biased region" description="Polar residues" evidence="7">
    <location>
        <begin position="4337"/>
        <end position="4347"/>
    </location>
</feature>
<dbReference type="Gene3D" id="2.60.120.200">
    <property type="match status" value="3"/>
</dbReference>
<dbReference type="OrthoDB" id="2967263at2759"/>
<dbReference type="InterPro" id="IPR015940">
    <property type="entry name" value="UBA"/>
</dbReference>
<dbReference type="Gene3D" id="3.30.2410.10">
    <property type="entry name" value="Hect, E3 ligase catalytic domain"/>
    <property type="match status" value="1"/>
</dbReference>
<dbReference type="SUPFAM" id="SSF90209">
    <property type="entry name" value="Ran binding protein zinc finger-like"/>
    <property type="match status" value="1"/>
</dbReference>
<dbReference type="InterPro" id="IPR001876">
    <property type="entry name" value="Znf_RanBP2"/>
</dbReference>
<dbReference type="SUPFAM" id="SSF46934">
    <property type="entry name" value="UBA-like"/>
    <property type="match status" value="1"/>
</dbReference>
<dbReference type="SUPFAM" id="SSF56204">
    <property type="entry name" value="Hect, E3 ligase catalytic domain"/>
    <property type="match status" value="1"/>
</dbReference>
<evidence type="ECO:0000256" key="3">
    <source>
        <dbReference type="ARBA" id="ARBA00022786"/>
    </source>
</evidence>
<proteinExistence type="predicted"/>
<evidence type="ECO:0000256" key="7">
    <source>
        <dbReference type="SAM" id="MobiDB-lite"/>
    </source>
</evidence>
<sequence length="4902" mass="528052">MEVDRGKSKLTELIQDVHAACGHGLYQTCLSRRSLACCFLPPLGGEPCSVLDKRVLALLERPTKSTTEAPAADEELHLDLSEPLAVIKETEPVLYQAISGFLRKSKAKGHATKDELLFLELLVLLKASLMLPTNERLPHPQEHALDARVEAALAALKTRTPVDLPDMVARARLEIHNENHAHQQLQWVHLNASAVSLVKIDRTTNTVQATLSPASCSTLAAVARVVAVGCFAFEVSLTTPTRGVRVGWMAPHRLCHATVLGDDPLSFGFDGCNVYHDGTIVATVASVDEAVAVPLHCSIDLNAGNLVFAATATVAVPHETSWVPAMSLGHRSFASIASTHRSTLYPSVWSELGFHRPLATAEAGVPLLPAPMVDFYPDTGTSTRLGTSVKLSPSAWTLSFFVYPLASQDTSEPRPWRTICLKGQDAAMQRTPSVFLSCDRLLLAVCVSTTSDWNSTVVSSAPVATNRWTHVAVVCDGLSLRLVLNGKEDRSITLGDRVVHNDYPFHFGKTPRGVKKATTDYKGFRGYLHDVVLHEAKALSVKDISKYIHGKKSSLDALHVLRDGLPATALPSGRETFVVTTRWGADTAARPAVAFAPATGGAMTVSPAVFLACPKWPYAFHCEAVVRLTRSAKLQVVLGAFQGAAYAFIFGVTPCGRLTFRTKERKFSTARAYVGEGCWHRVGFSFTLERVVFYVDGVAVERGASSSATIDPNGLAATLSFVVGGAPDVASMSPWQGAVTLVRLLHAPPLDMTEQEVARWTFTEGQGTVAYDSSATFPRWHGVVGDARGWTLVGTDATPPVVSGDPVAIAAPTGLVDRLLGALAPLATTAIESLAIKQRKPALALVKVASPVVFPHVLTFLLLHSMLKQWAADKDALDAPQVQALLRVLRANFGPLSAAVGTSMGLPPASVGLGMAPASFAARLADLLLALATIEWFDEETNERVRADAVATYVAGLEVFAPSPATRAELIVRLVHTDGSRPVLAAVCRAIAGAPPLLAQLLPAATVSTTTQLPWTPEQVKAALLGDGAPPSKTDVVHVLEKLPRTPMLDGSSPEQLLVLYQEWYAHHAMSHAPVPLETTKQLLKGLVGFVAHSPDADILALVAAMQASLVRELYAHWSPSDVARVGQWHYPPRTFKVVNCPIGVREAPSLKAPKTGRTLSIGQVIASHNVLQHAHESVRYVELPGGGWAFDVDPTDGMLLLDEHGGGDATPPPTGYSLRTQLQGYDDGDHAPTSGFQRFENTTNGLVLSDDGCTVKAAAGGEWRNAFGTKAFEQGTSSGLYSWQISVERCHNIGQLVLGVCALSGRHALSHAGADASSYGWLLTGDAYHGGVCTKSGALPLSLNAPVCLAFQVDTAVGTLVVSNAETGGPCGPPLAVDLAAGEAYVPVVSLCNDGDIVRICSAPTRVVATAVGAEPPALEPTALATFYAKVLLPTCKNTAVRRVLAPLLTSLAAAMCCWSSVDDESFFLDTIDDVLLGASVTDDDDALLALGSLSGHLYGQLIGAAASTDTTIEEAEVRWLQSPLFASGLRPKTPSACPSTFYKQLADGSLASFDKWVLKYANASPLVVRMGGASLDKAVRAVLGCMLYHTGMSSYAEFEDKASAGKTGPAPKPLRMLWQKAYELKAWALRLKNTACLSYDAIAGALLSKVEFLMALAPCKADDGIGVYYHELPTLVRKISMGTRSNSFDLEDLDKNVALLDADADILAAITGFCRAECNLNKLGDHLQSVQHKAQQRALGLRRVTTLLQSVPTPIKAAVLLHVVAAVRSVDAGLWHYNVGLSGCPLALKADVRAAFDGYYNCLVRHLSLAPDAPSWQLLLLDAIAVRILPDDHALVAAGRVFHVLQELLDLCHSEVRQATMQVVYLLAVQVASEGDHDDKPRLHALTPPHFKRQLSGPQTLSTAVFDMLYNELSSVVWSRLDAAKTPANAYRVDAVGDNTSVRGILSLLQFVSCSSVCQTSLSTTAWLSMFVTIACFGHVEPQVRAMQLLATLLPLSSPIVVTLDLPFTLDALQSTPSAVVGATPLVHFFLHAVGAVSRPIPGPTLPRSARTAFSLASESVSLLRKLAHNVLWQPLVLDILEAQFRGGKPVAQAGVLGVLGAFIEPIRYGGFVQLADQSVAMLVDPACDVASSNLLVEGREEPVAVADVTMMPKHTLPLTVLPPSLVDAVLEHTATVLLAPTEASKAPDLFLGLVQVAHRIFCESPSLLFDVVAKSPAIARKVFELGGHLSASSGLPSLHLVEDKYDMLQTLLYTQVYAAARDALYPMLPTPTASHKEHSPPPATPPEPPARVCNITFEEGLLCTLKQVSTYETPVGIAADAVRWLEALLNHMLFKTVQRLVAAWQDPAAGAAAPSDVQRAVEAVYKAIALPEMLQAACAEAAEWLTNREHWGVEWNLHEARIVDYVVGRLEVSAPGIGWRERCATLLVGPYLCATCECLAADVLSLAMEVSRRDDRQPPVISLACVLQAMQDDEELHRLLEYHEAFMRAPAVEEKTEQTSAKRVLDAHLESMMTMGFPEAWCRRALLESQYDVSAALNWILSNGHLLEAPMTPLADVPTGAPDDVPELDQTALSPPAPLPPANVVSTASTYDAGSDDGQFTTFWAITGPPAENPTVMFRVQTSGEACVGLFATPDVLGFEVVVGSKHNSHCEVFHHVDGDKRLVASDTGAFCDDSVAIPYWLVITTARVYFGHGATPTPETIVLDWATNGAAFTHVSFATRAPPAVFSAISVATNLGFVATSWHQAALERRSCLRPLDDPDQMSDMAFCFYDASSPAMYQREDVFHGWAPAASRLGFVERAAKLSREELTSEVADTAMTLRVLYARRLGVGVLACCRADIPVLLDVFASHEHLFVPFVSLVSNRGWVSDFADAVPRLLPLDLARPTTPELLRPTLRALCRTQNPLRAVITTYVREQMNRFLADGSPASFSWRKDHSDKLDASLRRDADLRFLLLVTGWVIDGTDGADDSPLAPSAIEYELFFVWVKALQSTHLDVQQKALQVLSTILHRALRHPENTAVLTTLRDAFSVPMLEATAARLLAFEEEVYPLYSRYFQAHVDLLAVLARLPSAAMPRDVRFALRFKGSCSYVAMASDDVLPPWTAVVSVRPEAGSVKAVLASSSFGCIQLRGGDVGLVSYKDPSTVHTFAASVPMHAWSVLAIVATPTEVAVYVNGAVVGTRPVIGFQLPMQFLGHDHLAFRGCIANVRYFHAALAPTHIATLSALDRHHCDGGPLPPMQPLDLLPALTTVGHWPLQEGAGSHVYDVAGHYTESAVVGATWIVTLSPTSTPPHTLAPPTEHIVFAGAGTWTRHACAALGGPWGQPRCMAFQLTLFATSAIGAPTVAVMGRLVLDGRIACIVAGSATSDGTVAFAITSIKQDIKEAFHPMEWMQHLRFTGGHRGGHLAGAWTTTLPQTVVATLPWPMSFLPSFSDAVEGFDGGRRVQSLLRKGKKRASTVLCSFGTAAIAAQWASRPAPDLPLADQLHVSNRTDTFVTVRVHGLVTRGKVYYELVLQSKGLMQLGWAGPAFRPAFTTHGVGDHFGSFGIDGKRRKKWCNTGHTYGHESWAWSTGDVIGVLLDMDAREMRFTHQGVDLGVAFTESDYPQVAWDAGLYPAGSFSNGQGATFNVGATPFQFPPPPGYVAVATVTSITHVDVFNHRTKQFVPVCAHHRISLAVPRPLVSITRGSYLWEMEISALQSTDGIRLGIATPSADPTLLLGNDAFGWALCASGKTYHNGNSHRFASTGFAQGDVVGLELNMESGALYVYRNDVLLGAAFQNLHLELPMQTFVTSEGGFIPAVSLYRPQSCVHVRGLKHGRSTMQYPPQHVNERFTGEWVHGRREGLGQLSLRGKEGYYLGRWANNALEGAPAWIEPSPLCVPTLYPGVWHALRFQRSRAHPTVASRTKLFCKGKHVGTPSDADLADELPTALPPVVTAAAPTAPWYPSVHAALGFVTARVDSSVATTGSVALDGVWQAHAAQPFTLIPTPPAYESIVVAPDLTSVRLGPNASAGSHLLLRANTSFTSGVHYWEVTIEACNHGSVFLGVVAPSAYGTPAPDGWGDYGFVSYRVKWSQNEGEQLYGRYFSAGDTIGIRLDMDRGTLAFLKDGDDFVRGRPAVVDMGIAFRFLRSQSSRKVCAFSPAFGLSYPGDALSVRGAKSVHWPTLPLEARMAQAVIAANIVQDLHRAQAYPASLLAAAEGLHSAAVATDAFQPAVYTTRGGTPVRFTEAMHTAALATTRGQASIATRHGVAVVLGQIGDQVWYIIEGEEAAGAWYWTVHDAVKLLDAGPMVEEPAWSCDACTMLNEPNLSKCQICETPKAVVELPPPVDEDDVNSGPTEPFTPTSVAPEGLWPLATPTPGVSDAYRLLATPPADWTVAQDQALVAQVDALCDELGQDPENVRWSVIWSSVGGSLSNFAPSFVAARWACLLVLNATVAQLLPYVDLHSDGLFEVPVAATAVALTGLRDVLFKRTKIAFWRQLLDVTTTHTTPPSDEYDRPDGLREVSLNRIQALEPNCAVEKTIFGQLMAAMTNWDAATLRRAYTDELQDAGQPRAFYVKCLGEGVDDHGGPYRAVFQTAGWEEPIGPSLQLFVPCPNALNAEGANQDKYVLSASAPAGHLRFLGQLMGLAMRHRILIPLNCSELLWKPLVGLPVDRKDWSGVDTTVVRELHNLECLGDDKVAALERRDVLEHLLRMAQAPVPVTTADADTTPLTAAAIGRMVDACVAYRLDSQLKRLRPLMEGLATVVPHAALSLFTPAQLEELVCGSPEIDVDLLQRITVYEGVDPQEPHIQFFWECLSDMNHEQRSSFVNFVLARSRLPRSMEEFTLHFKIQPAMCAENTSPDIYLPHSQTCFFSLSLPRYSSKAICMEKLLYAIDHSPTMDADFVERGSAGWEHVAT</sequence>
<dbReference type="PROSITE" id="PS50199">
    <property type="entry name" value="ZF_RANBP2_2"/>
    <property type="match status" value="1"/>
</dbReference>
<organism evidence="12 13">
    <name type="scientific">Achlya hypogyna</name>
    <name type="common">Oomycete</name>
    <name type="synonym">Protoachlya hypogyna</name>
    <dbReference type="NCBI Taxonomy" id="1202772"/>
    <lineage>
        <taxon>Eukaryota</taxon>
        <taxon>Sar</taxon>
        <taxon>Stramenopiles</taxon>
        <taxon>Oomycota</taxon>
        <taxon>Saprolegniomycetes</taxon>
        <taxon>Saprolegniales</taxon>
        <taxon>Achlyaceae</taxon>
        <taxon>Achlya</taxon>
    </lineage>
</organism>
<evidence type="ECO:0000259" key="10">
    <source>
        <dbReference type="PROSITE" id="PS50199"/>
    </source>
</evidence>
<gene>
    <name evidence="12" type="ORF">ACHHYP_00985</name>
</gene>
<dbReference type="InterPro" id="IPR035983">
    <property type="entry name" value="Hect_E3_ubiquitin_ligase"/>
</dbReference>
<evidence type="ECO:0000259" key="8">
    <source>
        <dbReference type="PROSITE" id="PS50030"/>
    </source>
</evidence>
<comment type="caution">
    <text evidence="12">The sequence shown here is derived from an EMBL/GenBank/DDBJ whole genome shotgun (WGS) entry which is preliminary data.</text>
</comment>
<dbReference type="PANTHER" id="PTHR46654">
    <property type="entry name" value="E3 UBIQUITIN-PROTEIN LIGASE HECTD3"/>
    <property type="match status" value="1"/>
</dbReference>
<evidence type="ECO:0000256" key="5">
    <source>
        <dbReference type="PROSITE-ProRule" id="PRU00104"/>
    </source>
</evidence>
<evidence type="ECO:0000313" key="13">
    <source>
        <dbReference type="Proteomes" id="UP000243579"/>
    </source>
</evidence>
<dbReference type="Gene3D" id="3.30.2160.10">
    <property type="entry name" value="Hect, E3 ligase catalytic domain"/>
    <property type="match status" value="1"/>
</dbReference>
<dbReference type="InterPro" id="IPR042469">
    <property type="entry name" value="HECTD3"/>
</dbReference>
<dbReference type="Gene3D" id="1.10.20.10">
    <property type="entry name" value="Histone, subunit A"/>
    <property type="match status" value="1"/>
</dbReference>
<dbReference type="SUPFAM" id="SSF49899">
    <property type="entry name" value="Concanavalin A-like lectins/glucanases"/>
    <property type="match status" value="7"/>
</dbReference>
<dbReference type="InterPro" id="IPR001870">
    <property type="entry name" value="B30.2/SPRY"/>
</dbReference>
<feature type="active site" description="Glycyl thioester intermediate" evidence="5">
    <location>
        <position position="4856"/>
    </location>
</feature>
<dbReference type="SMART" id="SM00449">
    <property type="entry name" value="SPRY"/>
    <property type="match status" value="4"/>
</dbReference>
<dbReference type="Gene3D" id="1.10.8.10">
    <property type="entry name" value="DNA helicase RuvA subunit, C-terminal domain"/>
    <property type="match status" value="1"/>
</dbReference>
<feature type="domain" description="B30.2/SPRY" evidence="9">
    <location>
        <begin position="3615"/>
        <end position="3820"/>
    </location>
</feature>
<feature type="domain" description="B30.2/SPRY" evidence="9">
    <location>
        <begin position="1215"/>
        <end position="1408"/>
    </location>
</feature>
<dbReference type="Pfam" id="PF13385">
    <property type="entry name" value="Laminin_G_3"/>
    <property type="match status" value="1"/>
</dbReference>
<dbReference type="Pfam" id="PF22562">
    <property type="entry name" value="UBA_7"/>
    <property type="match status" value="1"/>
</dbReference>
<dbReference type="GO" id="GO:0008270">
    <property type="term" value="F:zinc ion binding"/>
    <property type="evidence" value="ECO:0007669"/>
    <property type="project" value="UniProtKB-KW"/>
</dbReference>
<accession>A0A1V9Z9X1</accession>
<dbReference type="InterPro" id="IPR009060">
    <property type="entry name" value="UBA-like_sf"/>
</dbReference>
<dbReference type="GO" id="GO:0016874">
    <property type="term" value="F:ligase activity"/>
    <property type="evidence" value="ECO:0007669"/>
    <property type="project" value="UniProtKB-KW"/>
</dbReference>
<feature type="domain" description="B30.2/SPRY" evidence="9">
    <location>
        <begin position="3963"/>
        <end position="4163"/>
    </location>
</feature>
<dbReference type="PANTHER" id="PTHR46654:SF1">
    <property type="entry name" value="E3 UBIQUITIN-PROTEIN LIGASE HECTD3"/>
    <property type="match status" value="1"/>
</dbReference>
<dbReference type="SMART" id="SM00547">
    <property type="entry name" value="ZnF_RBZ"/>
    <property type="match status" value="1"/>
</dbReference>
<evidence type="ECO:0000259" key="9">
    <source>
        <dbReference type="PROSITE" id="PS50188"/>
    </source>
</evidence>
<dbReference type="STRING" id="1202772.A0A1V9Z9X1"/>
<dbReference type="GO" id="GO:0004842">
    <property type="term" value="F:ubiquitin-protein transferase activity"/>
    <property type="evidence" value="ECO:0007669"/>
    <property type="project" value="InterPro"/>
</dbReference>
<dbReference type="CDD" id="cd14306">
    <property type="entry name" value="UBA_VP13D"/>
    <property type="match status" value="1"/>
</dbReference>
<dbReference type="Proteomes" id="UP000243579">
    <property type="component" value="Unassembled WGS sequence"/>
</dbReference>
<evidence type="ECO:0000259" key="11">
    <source>
        <dbReference type="PROSITE" id="PS50237"/>
    </source>
</evidence>
<dbReference type="InterPro" id="IPR043136">
    <property type="entry name" value="B30.2/SPRY_sf"/>
</dbReference>
<evidence type="ECO:0000256" key="2">
    <source>
        <dbReference type="ARBA" id="ARBA00022771"/>
    </source>
</evidence>
<dbReference type="InterPro" id="IPR013320">
    <property type="entry name" value="ConA-like_dom_sf"/>
</dbReference>
<feature type="region of interest" description="Disordered" evidence="7">
    <location>
        <begin position="4325"/>
        <end position="4351"/>
    </location>
</feature>
<dbReference type="PROSITE" id="PS50237">
    <property type="entry name" value="HECT"/>
    <property type="match status" value="1"/>
</dbReference>
<name>A0A1V9Z9X1_ACHHY</name>
<dbReference type="PROSITE" id="PS50030">
    <property type="entry name" value="UBA"/>
    <property type="match status" value="1"/>
</dbReference>
<dbReference type="PROSITE" id="PS50188">
    <property type="entry name" value="B302_SPRY"/>
    <property type="match status" value="3"/>
</dbReference>
<reference evidence="12 13" key="1">
    <citation type="journal article" date="2014" name="Genome Biol. Evol.">
        <title>The secreted proteins of Achlya hypogyna and Thraustotheca clavata identify the ancestral oomycete secretome and reveal gene acquisitions by horizontal gene transfer.</title>
        <authorList>
            <person name="Misner I."/>
            <person name="Blouin N."/>
            <person name="Leonard G."/>
            <person name="Richards T.A."/>
            <person name="Lane C.E."/>
        </authorList>
    </citation>
    <scope>NUCLEOTIDE SEQUENCE [LARGE SCALE GENOMIC DNA]</scope>
    <source>
        <strain evidence="12 13">ATCC 48635</strain>
    </source>
</reference>
<dbReference type="InterPro" id="IPR041969">
    <property type="entry name" value="VP13D_UBA"/>
</dbReference>
<evidence type="ECO:0000313" key="12">
    <source>
        <dbReference type="EMBL" id="OQR94707.1"/>
    </source>
</evidence>
<dbReference type="InterPro" id="IPR000569">
    <property type="entry name" value="HECT_dom"/>
</dbReference>
<dbReference type="Gene3D" id="4.10.1060.10">
    <property type="entry name" value="Zinc finger, RanBP2-type"/>
    <property type="match status" value="1"/>
</dbReference>
<dbReference type="CDD" id="cd11709">
    <property type="entry name" value="SPRY"/>
    <property type="match status" value="3"/>
</dbReference>
<dbReference type="InterPro" id="IPR036443">
    <property type="entry name" value="Znf_RanBP2_sf"/>
</dbReference>
<feature type="domain" description="RanBP2-type" evidence="10">
    <location>
        <begin position="4294"/>
        <end position="4323"/>
    </location>
</feature>
<evidence type="ECO:0000256" key="6">
    <source>
        <dbReference type="PROSITE-ProRule" id="PRU00322"/>
    </source>
</evidence>
<dbReference type="SMART" id="SM00165">
    <property type="entry name" value="UBA"/>
    <property type="match status" value="1"/>
</dbReference>
<feature type="domain" description="HECT" evidence="11">
    <location>
        <begin position="4545"/>
        <end position="4889"/>
    </location>
</feature>
<dbReference type="InterPro" id="IPR003877">
    <property type="entry name" value="SPRY_dom"/>
</dbReference>
<evidence type="ECO:0000256" key="1">
    <source>
        <dbReference type="ARBA" id="ARBA00022723"/>
    </source>
</evidence>
<keyword evidence="12" id="KW-0436">Ligase</keyword>
<dbReference type="Gene3D" id="3.90.1750.10">
    <property type="entry name" value="Hect, E3 ligase catalytic domains"/>
    <property type="match status" value="1"/>
</dbReference>
<evidence type="ECO:0000256" key="4">
    <source>
        <dbReference type="ARBA" id="ARBA00022833"/>
    </source>
</evidence>